<name>E8R410_ISOPI</name>
<dbReference type="AlphaFoldDB" id="E8R410"/>
<protein>
    <submittedName>
        <fullName evidence="1">Uncharacterized protein</fullName>
    </submittedName>
</protein>
<dbReference type="KEGG" id="ipa:Isop_1008"/>
<gene>
    <name evidence="1" type="ordered locus">Isop_1008</name>
</gene>
<dbReference type="HOGENOM" id="CLU_1097439_0_0_0"/>
<organism evidence="1 2">
    <name type="scientific">Isosphaera pallida (strain ATCC 43644 / DSM 9630 / IS1B)</name>
    <dbReference type="NCBI Taxonomy" id="575540"/>
    <lineage>
        <taxon>Bacteria</taxon>
        <taxon>Pseudomonadati</taxon>
        <taxon>Planctomycetota</taxon>
        <taxon>Planctomycetia</taxon>
        <taxon>Isosphaerales</taxon>
        <taxon>Isosphaeraceae</taxon>
        <taxon>Isosphaera</taxon>
    </lineage>
</organism>
<dbReference type="STRING" id="575540.Isop_1008"/>
<reference key="1">
    <citation type="submission" date="2010-11" db="EMBL/GenBank/DDBJ databases">
        <title>The complete sequence of chromosome of Isophaera pallida ATCC 43644.</title>
        <authorList>
            <consortium name="US DOE Joint Genome Institute (JGI-PGF)"/>
            <person name="Lucas S."/>
            <person name="Copeland A."/>
            <person name="Lapidus A."/>
            <person name="Bruce D."/>
            <person name="Goodwin L."/>
            <person name="Pitluck S."/>
            <person name="Kyrpides N."/>
            <person name="Mavromatis K."/>
            <person name="Pagani I."/>
            <person name="Ivanova N."/>
            <person name="Saunders E."/>
            <person name="Brettin T."/>
            <person name="Detter J.C."/>
            <person name="Han C."/>
            <person name="Tapia R."/>
            <person name="Land M."/>
            <person name="Hauser L."/>
            <person name="Markowitz V."/>
            <person name="Cheng J.-F."/>
            <person name="Hugenholtz P."/>
            <person name="Woyke T."/>
            <person name="Wu D."/>
            <person name="Eisen J.A."/>
        </authorList>
    </citation>
    <scope>NUCLEOTIDE SEQUENCE</scope>
    <source>
        <strain>ATCC 43644</strain>
    </source>
</reference>
<dbReference type="Proteomes" id="UP000008631">
    <property type="component" value="Chromosome"/>
</dbReference>
<reference evidence="1 2" key="2">
    <citation type="journal article" date="2011" name="Stand. Genomic Sci.">
        <title>Complete genome sequence of Isosphaera pallida type strain (IS1B).</title>
        <authorList>
            <consortium name="US DOE Joint Genome Institute (JGI-PGF)"/>
            <person name="Goker M."/>
            <person name="Cleland D."/>
            <person name="Saunders E."/>
            <person name="Lapidus A."/>
            <person name="Nolan M."/>
            <person name="Lucas S."/>
            <person name="Hammon N."/>
            <person name="Deshpande S."/>
            <person name="Cheng J.F."/>
            <person name="Tapia R."/>
            <person name="Han C."/>
            <person name="Goodwin L."/>
            <person name="Pitluck S."/>
            <person name="Liolios K."/>
            <person name="Pagani I."/>
            <person name="Ivanova N."/>
            <person name="Mavromatis K."/>
            <person name="Pati A."/>
            <person name="Chen A."/>
            <person name="Palaniappan K."/>
            <person name="Land M."/>
            <person name="Hauser L."/>
            <person name="Chang Y.J."/>
            <person name="Jeffries C.D."/>
            <person name="Detter J.C."/>
            <person name="Beck B."/>
            <person name="Woyke T."/>
            <person name="Bristow J."/>
            <person name="Eisen J.A."/>
            <person name="Markowitz V."/>
            <person name="Hugenholtz P."/>
            <person name="Kyrpides N.C."/>
            <person name="Klenk H.P."/>
        </authorList>
    </citation>
    <scope>NUCLEOTIDE SEQUENCE [LARGE SCALE GENOMIC DNA]</scope>
    <source>
        <strain evidence="2">ATCC 43644 / DSM 9630 / IS1B</strain>
    </source>
</reference>
<evidence type="ECO:0000313" key="1">
    <source>
        <dbReference type="EMBL" id="ADV61597.1"/>
    </source>
</evidence>
<proteinExistence type="predicted"/>
<evidence type="ECO:0000313" key="2">
    <source>
        <dbReference type="Proteomes" id="UP000008631"/>
    </source>
</evidence>
<dbReference type="InParanoid" id="E8R410"/>
<accession>E8R410</accession>
<dbReference type="EMBL" id="CP002353">
    <property type="protein sequence ID" value="ADV61597.1"/>
    <property type="molecule type" value="Genomic_DNA"/>
</dbReference>
<sequence>MSHGQTTTREAEWFFECSDPRHPDAPSGTRTRIVIRLSAARHILEKHVRPTNPEPWEDLLGEQGRRRYRQDPEADPIDLVMALGEQIQRCLAKPQAMLAWQSQPLAERGPQWHLVLPCGALAVLGSDSMQPQTEPSAWLKTCFFPQSACERTFPEHRWGATALDRLRYCFDFNSSDSLPRMAPTQDGPVRVGTRELRQIRFVTPETWWFDADQRLRPRSRTTWDGREGTPPAHRKLAPRRQILPDSQPFLRDV</sequence>
<keyword evidence="2" id="KW-1185">Reference proteome</keyword>